<evidence type="ECO:0000256" key="14">
    <source>
        <dbReference type="SAM" id="SignalP"/>
    </source>
</evidence>
<keyword evidence="7" id="KW-0630">Potassium</keyword>
<protein>
    <submittedName>
        <fullName evidence="16">Potassium voltage-gated channel subfamily KQT member</fullName>
    </submittedName>
</protein>
<feature type="domain" description="Ion transport" evidence="15">
    <location>
        <begin position="2"/>
        <end position="239"/>
    </location>
</feature>
<gene>
    <name evidence="16" type="ORF">AKO1_011994</name>
</gene>
<dbReference type="Gene3D" id="1.10.287.70">
    <property type="match status" value="1"/>
</dbReference>
<evidence type="ECO:0000256" key="3">
    <source>
        <dbReference type="ARBA" id="ARBA00022538"/>
    </source>
</evidence>
<keyword evidence="5" id="KW-0631">Potassium channel</keyword>
<evidence type="ECO:0000256" key="10">
    <source>
        <dbReference type="ARBA" id="ARBA00023136"/>
    </source>
</evidence>
<dbReference type="Gene3D" id="1.20.120.350">
    <property type="entry name" value="Voltage-gated potassium channels. Chain C"/>
    <property type="match status" value="1"/>
</dbReference>
<keyword evidence="8 13" id="KW-1133">Transmembrane helix</keyword>
<evidence type="ECO:0000259" key="15">
    <source>
        <dbReference type="Pfam" id="PF00520"/>
    </source>
</evidence>
<feature type="signal peptide" evidence="14">
    <location>
        <begin position="1"/>
        <end position="17"/>
    </location>
</feature>
<comment type="subcellular location">
    <subcellularLocation>
        <location evidence="1">Membrane</location>
        <topology evidence="1">Multi-pass membrane protein</topology>
    </subcellularLocation>
</comment>
<evidence type="ECO:0000256" key="1">
    <source>
        <dbReference type="ARBA" id="ARBA00004141"/>
    </source>
</evidence>
<proteinExistence type="predicted"/>
<feature type="transmembrane region" description="Helical" evidence="13">
    <location>
        <begin position="213"/>
        <end position="237"/>
    </location>
</feature>
<feature type="transmembrane region" description="Helical" evidence="13">
    <location>
        <begin position="185"/>
        <end position="207"/>
    </location>
</feature>
<feature type="compositionally biased region" description="Polar residues" evidence="12">
    <location>
        <begin position="344"/>
        <end position="368"/>
    </location>
</feature>
<evidence type="ECO:0000256" key="5">
    <source>
        <dbReference type="ARBA" id="ARBA00022826"/>
    </source>
</evidence>
<feature type="chain" id="PRO_5043632499" evidence="14">
    <location>
        <begin position="18"/>
        <end position="432"/>
    </location>
</feature>
<comment type="caution">
    <text evidence="16">The sequence shown here is derived from an EMBL/GenBank/DDBJ whole genome shotgun (WGS) entry which is preliminary data.</text>
</comment>
<feature type="transmembrane region" description="Helical" evidence="13">
    <location>
        <begin position="71"/>
        <end position="96"/>
    </location>
</feature>
<evidence type="ECO:0000256" key="9">
    <source>
        <dbReference type="ARBA" id="ARBA00023065"/>
    </source>
</evidence>
<keyword evidence="4 13" id="KW-0812">Transmembrane</keyword>
<keyword evidence="2" id="KW-0813">Transport</keyword>
<dbReference type="InterPro" id="IPR005821">
    <property type="entry name" value="Ion_trans_dom"/>
</dbReference>
<evidence type="ECO:0000313" key="16">
    <source>
        <dbReference type="EMBL" id="KAL0486463.1"/>
    </source>
</evidence>
<evidence type="ECO:0000256" key="11">
    <source>
        <dbReference type="ARBA" id="ARBA00023303"/>
    </source>
</evidence>
<evidence type="ECO:0000256" key="4">
    <source>
        <dbReference type="ARBA" id="ARBA00022692"/>
    </source>
</evidence>
<name>A0AAW2ZB01_9EUKA</name>
<dbReference type="EMBL" id="JAOPGA020001235">
    <property type="protein sequence ID" value="KAL0486463.1"/>
    <property type="molecule type" value="Genomic_DNA"/>
</dbReference>
<keyword evidence="3" id="KW-0633">Potassium transport</keyword>
<dbReference type="Pfam" id="PF00520">
    <property type="entry name" value="Ion_trans"/>
    <property type="match status" value="1"/>
</dbReference>
<dbReference type="PANTHER" id="PTHR11537">
    <property type="entry name" value="VOLTAGE-GATED POTASSIUM CHANNEL"/>
    <property type="match status" value="1"/>
</dbReference>
<feature type="transmembrane region" description="Helical" evidence="13">
    <location>
        <begin position="152"/>
        <end position="173"/>
    </location>
</feature>
<feature type="transmembrane region" description="Helical" evidence="13">
    <location>
        <begin position="27"/>
        <end position="50"/>
    </location>
</feature>
<evidence type="ECO:0000256" key="8">
    <source>
        <dbReference type="ARBA" id="ARBA00022989"/>
    </source>
</evidence>
<evidence type="ECO:0000256" key="6">
    <source>
        <dbReference type="ARBA" id="ARBA00022882"/>
    </source>
</evidence>
<dbReference type="InterPro" id="IPR028325">
    <property type="entry name" value="VG_K_chnl"/>
</dbReference>
<dbReference type="GO" id="GO:0008076">
    <property type="term" value="C:voltage-gated potassium channel complex"/>
    <property type="evidence" value="ECO:0007669"/>
    <property type="project" value="InterPro"/>
</dbReference>
<dbReference type="AlphaFoldDB" id="A0AAW2ZB01"/>
<evidence type="ECO:0000256" key="2">
    <source>
        <dbReference type="ARBA" id="ARBA00022448"/>
    </source>
</evidence>
<dbReference type="PANTHER" id="PTHR11537:SF254">
    <property type="entry name" value="POTASSIUM VOLTAGE-GATED CHANNEL PROTEIN SHAB"/>
    <property type="match status" value="1"/>
</dbReference>
<dbReference type="PRINTS" id="PR00169">
    <property type="entry name" value="KCHANNEL"/>
</dbReference>
<dbReference type="SUPFAM" id="SSF81324">
    <property type="entry name" value="Voltage-gated potassium channels"/>
    <property type="match status" value="1"/>
</dbReference>
<keyword evidence="9" id="KW-0406">Ion transport</keyword>
<evidence type="ECO:0000313" key="17">
    <source>
        <dbReference type="Proteomes" id="UP001431209"/>
    </source>
</evidence>
<keyword evidence="10 13" id="KW-0472">Membrane</keyword>
<dbReference type="Proteomes" id="UP001431209">
    <property type="component" value="Unassembled WGS sequence"/>
</dbReference>
<keyword evidence="17" id="KW-1185">Reference proteome</keyword>
<dbReference type="GO" id="GO:0005249">
    <property type="term" value="F:voltage-gated potassium channel activity"/>
    <property type="evidence" value="ECO:0007669"/>
    <property type="project" value="InterPro"/>
</dbReference>
<evidence type="ECO:0000256" key="7">
    <source>
        <dbReference type="ARBA" id="ARBA00022958"/>
    </source>
</evidence>
<reference evidence="16 17" key="1">
    <citation type="submission" date="2024-03" db="EMBL/GenBank/DDBJ databases">
        <title>The Acrasis kona genome and developmental transcriptomes reveal deep origins of eukaryotic multicellular pathways.</title>
        <authorList>
            <person name="Sheikh S."/>
            <person name="Fu C.-J."/>
            <person name="Brown M.W."/>
            <person name="Baldauf S.L."/>
        </authorList>
    </citation>
    <scope>NUCLEOTIDE SEQUENCE [LARGE SCALE GENOMIC DNA]</scope>
    <source>
        <strain evidence="16 17">ATCC MYA-3509</strain>
    </source>
</reference>
<evidence type="ECO:0000256" key="12">
    <source>
        <dbReference type="SAM" id="MobiDB-lite"/>
    </source>
</evidence>
<feature type="region of interest" description="Disordered" evidence="12">
    <location>
        <begin position="344"/>
        <end position="376"/>
    </location>
</feature>
<keyword evidence="11" id="KW-0407">Ion channel</keyword>
<dbReference type="GO" id="GO:0001508">
    <property type="term" value="P:action potential"/>
    <property type="evidence" value="ECO:0007669"/>
    <property type="project" value="TreeGrafter"/>
</dbReference>
<keyword evidence="14" id="KW-0732">Signal</keyword>
<evidence type="ECO:0000256" key="13">
    <source>
        <dbReference type="SAM" id="Phobius"/>
    </source>
</evidence>
<dbReference type="InterPro" id="IPR027359">
    <property type="entry name" value="Volt_channel_dom_sf"/>
</dbReference>
<accession>A0AAW2ZB01</accession>
<organism evidence="16 17">
    <name type="scientific">Acrasis kona</name>
    <dbReference type="NCBI Taxonomy" id="1008807"/>
    <lineage>
        <taxon>Eukaryota</taxon>
        <taxon>Discoba</taxon>
        <taxon>Heterolobosea</taxon>
        <taxon>Tetramitia</taxon>
        <taxon>Eutetramitia</taxon>
        <taxon>Acrasidae</taxon>
        <taxon>Acrasis</taxon>
    </lineage>
</organism>
<feature type="compositionally biased region" description="Basic and acidic residues" evidence="12">
    <location>
        <begin position="255"/>
        <end position="269"/>
    </location>
</feature>
<feature type="region of interest" description="Disordered" evidence="12">
    <location>
        <begin position="248"/>
        <end position="269"/>
    </location>
</feature>
<sequence>MMLTLISLVTFAVTTEPSIIDPTASNTNLLISFFFIECFAVWFYFVDYMLRLVTCTSSLYYKHYGAIFGRLRFIFSFGSLLDLSTTAPSFVALILVCQKIYTSGFISGSHYQDTATLSIWRVVRLVRIFRLSESVATIRTIAKVFYKRSADLLTAFLLMFFIVITCSVVLYYTEKDAQPESFSSVLQSIYFSIICLFTIGFGDVIPITPAGKFVTVVFVVIAFAMFSIPTSIFNAAFLDQMNEQRQQAKKAQKQVQERHKERRRRELEKLQKRKQELKMIIKKKLIEQDSNKISSQNVLQEVGDKSSAWVTTLVGLQQQAKAEEAEVSHPNAVLFDTSKLSNQEYTSPTRLRSTVLNRQNSAGGTNPSDDLDSSFVPQPKRIMRSRTIARTSPHTESPPIYPPASPTISISSGLCTKCPHCNKNITININTS</sequence>
<keyword evidence="6" id="KW-0851">Voltage-gated channel</keyword>